<feature type="transmembrane region" description="Helical" evidence="5">
    <location>
        <begin position="312"/>
        <end position="331"/>
    </location>
</feature>
<dbReference type="InParanoid" id="A0A316VLH5"/>
<proteinExistence type="predicted"/>
<dbReference type="Gene3D" id="1.20.1250.20">
    <property type="entry name" value="MFS general substrate transporter like domains"/>
    <property type="match status" value="1"/>
</dbReference>
<evidence type="ECO:0000256" key="1">
    <source>
        <dbReference type="ARBA" id="ARBA00004141"/>
    </source>
</evidence>
<dbReference type="RefSeq" id="XP_025358781.1">
    <property type="nucleotide sequence ID" value="XM_025502107.1"/>
</dbReference>
<dbReference type="PROSITE" id="PS50850">
    <property type="entry name" value="MFS"/>
    <property type="match status" value="1"/>
</dbReference>
<dbReference type="PANTHER" id="PTHR23514:SF13">
    <property type="entry name" value="INNER MEMBRANE PROTEIN YBJJ"/>
    <property type="match status" value="1"/>
</dbReference>
<dbReference type="Pfam" id="PF07690">
    <property type="entry name" value="MFS_1"/>
    <property type="match status" value="1"/>
</dbReference>
<dbReference type="SUPFAM" id="SSF103473">
    <property type="entry name" value="MFS general substrate transporter"/>
    <property type="match status" value="1"/>
</dbReference>
<accession>A0A316VLH5</accession>
<dbReference type="OrthoDB" id="10312088at2759"/>
<dbReference type="PANTHER" id="PTHR23514">
    <property type="entry name" value="BYPASS OF STOP CODON PROTEIN 6"/>
    <property type="match status" value="1"/>
</dbReference>
<feature type="transmembrane region" description="Helical" evidence="5">
    <location>
        <begin position="191"/>
        <end position="209"/>
    </location>
</feature>
<keyword evidence="8" id="KW-1185">Reference proteome</keyword>
<evidence type="ECO:0000256" key="3">
    <source>
        <dbReference type="ARBA" id="ARBA00022989"/>
    </source>
</evidence>
<organism evidence="7 8">
    <name type="scientific">Meira miltonrushii</name>
    <dbReference type="NCBI Taxonomy" id="1280837"/>
    <lineage>
        <taxon>Eukaryota</taxon>
        <taxon>Fungi</taxon>
        <taxon>Dikarya</taxon>
        <taxon>Basidiomycota</taxon>
        <taxon>Ustilaginomycotina</taxon>
        <taxon>Exobasidiomycetes</taxon>
        <taxon>Exobasidiales</taxon>
        <taxon>Brachybasidiaceae</taxon>
        <taxon>Meira</taxon>
    </lineage>
</organism>
<dbReference type="InterPro" id="IPR020846">
    <property type="entry name" value="MFS_dom"/>
</dbReference>
<keyword evidence="4 5" id="KW-0472">Membrane</keyword>
<dbReference type="EMBL" id="KZ819602">
    <property type="protein sequence ID" value="PWN38479.1"/>
    <property type="molecule type" value="Genomic_DNA"/>
</dbReference>
<dbReference type="GO" id="GO:0022857">
    <property type="term" value="F:transmembrane transporter activity"/>
    <property type="evidence" value="ECO:0007669"/>
    <property type="project" value="InterPro"/>
</dbReference>
<reference evidence="7 8" key="1">
    <citation type="journal article" date="2018" name="Mol. Biol. Evol.">
        <title>Broad Genomic Sampling Reveals a Smut Pathogenic Ancestry of the Fungal Clade Ustilaginomycotina.</title>
        <authorList>
            <person name="Kijpornyongpan T."/>
            <person name="Mondo S.J."/>
            <person name="Barry K."/>
            <person name="Sandor L."/>
            <person name="Lee J."/>
            <person name="Lipzen A."/>
            <person name="Pangilinan J."/>
            <person name="LaButti K."/>
            <person name="Hainaut M."/>
            <person name="Henrissat B."/>
            <person name="Grigoriev I.V."/>
            <person name="Spatafora J.W."/>
            <person name="Aime M.C."/>
        </authorList>
    </citation>
    <scope>NUCLEOTIDE SEQUENCE [LARGE SCALE GENOMIC DNA]</scope>
    <source>
        <strain evidence="7 8">MCA 3882</strain>
    </source>
</reference>
<comment type="subcellular location">
    <subcellularLocation>
        <location evidence="1">Membrane</location>
        <topology evidence="1">Multi-pass membrane protein</topology>
    </subcellularLocation>
</comment>
<dbReference type="Gene3D" id="1.20.1720.10">
    <property type="entry name" value="Multidrug resistance protein D"/>
    <property type="match status" value="1"/>
</dbReference>
<dbReference type="GeneID" id="37023888"/>
<keyword evidence="2 5" id="KW-0812">Transmembrane</keyword>
<feature type="transmembrane region" description="Helical" evidence="5">
    <location>
        <begin position="247"/>
        <end position="268"/>
    </location>
</feature>
<feature type="transmembrane region" description="Helical" evidence="5">
    <location>
        <begin position="337"/>
        <end position="359"/>
    </location>
</feature>
<evidence type="ECO:0000256" key="2">
    <source>
        <dbReference type="ARBA" id="ARBA00022692"/>
    </source>
</evidence>
<evidence type="ECO:0000259" key="6">
    <source>
        <dbReference type="PROSITE" id="PS50850"/>
    </source>
</evidence>
<feature type="transmembrane region" description="Helical" evidence="5">
    <location>
        <begin position="280"/>
        <end position="300"/>
    </location>
</feature>
<evidence type="ECO:0000313" key="7">
    <source>
        <dbReference type="EMBL" id="PWN38479.1"/>
    </source>
</evidence>
<feature type="transmembrane region" description="Helical" evidence="5">
    <location>
        <begin position="130"/>
        <end position="153"/>
    </location>
</feature>
<feature type="transmembrane region" description="Helical" evidence="5">
    <location>
        <begin position="165"/>
        <end position="185"/>
    </location>
</feature>
<sequence length="424" mass="45243">MTRQSDENERLLEANQTGSNYGSITRREDAGILKKTILCASLFTFFGIMWGHFSSQIPVTKENLGISDRHFGLLLLFDDLGAFIGQAIATRLPALLRSTLLTPLIGSCVVTAVGLSNLSRTPKQFGASTLASGILASFFDIAINIQIVTLGAITGRADAPFFHGLFSGGQLIGSGLGTLLTRLAVPFDLRVIGMMSTLAVIYLLHFPIVRVTGQIRIDEDENTASDETSHNTNDNQSTHRQTIRTQIIILAAVGFFSSICEGSLSEWAGIYLRQNLGTSFAVANSAAFAYSLGMTLARFVGTWAARRIGLKAVMLWGSLIAGVAMFVGLALNDQNAFLISLVFAAIGLANITPLSMAFLSSFDADKQAISVAKISLAQQIGFFGGPVVIGNVSGWVGLRLALTILPCSSLAIMAWTIPLDVSAR</sequence>
<evidence type="ECO:0000256" key="4">
    <source>
        <dbReference type="ARBA" id="ARBA00023136"/>
    </source>
</evidence>
<dbReference type="InterPro" id="IPR051788">
    <property type="entry name" value="MFS_Transporter"/>
</dbReference>
<dbReference type="Proteomes" id="UP000245771">
    <property type="component" value="Unassembled WGS sequence"/>
</dbReference>
<keyword evidence="3 5" id="KW-1133">Transmembrane helix</keyword>
<evidence type="ECO:0000256" key="5">
    <source>
        <dbReference type="SAM" id="Phobius"/>
    </source>
</evidence>
<dbReference type="InterPro" id="IPR036259">
    <property type="entry name" value="MFS_trans_sf"/>
</dbReference>
<feature type="domain" description="Major facilitator superfamily (MFS) profile" evidence="6">
    <location>
        <begin position="247"/>
        <end position="424"/>
    </location>
</feature>
<name>A0A316VLH5_9BASI</name>
<dbReference type="AlphaFoldDB" id="A0A316VLH5"/>
<dbReference type="InterPro" id="IPR011701">
    <property type="entry name" value="MFS"/>
</dbReference>
<evidence type="ECO:0000313" key="8">
    <source>
        <dbReference type="Proteomes" id="UP000245771"/>
    </source>
</evidence>
<feature type="transmembrane region" description="Helical" evidence="5">
    <location>
        <begin position="100"/>
        <end position="118"/>
    </location>
</feature>
<feature type="transmembrane region" description="Helical" evidence="5">
    <location>
        <begin position="395"/>
        <end position="417"/>
    </location>
</feature>
<dbReference type="GO" id="GO:0016020">
    <property type="term" value="C:membrane"/>
    <property type="evidence" value="ECO:0007669"/>
    <property type="project" value="UniProtKB-SubCell"/>
</dbReference>
<gene>
    <name evidence="7" type="ORF">FA14DRAFT_27368</name>
</gene>
<protein>
    <submittedName>
        <fullName evidence="7">MFS general substrate transporter</fullName>
    </submittedName>
</protein>